<organism evidence="2">
    <name type="scientific">bioreactor metagenome</name>
    <dbReference type="NCBI Taxonomy" id="1076179"/>
    <lineage>
        <taxon>unclassified sequences</taxon>
        <taxon>metagenomes</taxon>
        <taxon>ecological metagenomes</taxon>
    </lineage>
</organism>
<accession>A0A645HTX5</accession>
<name>A0A645HTX5_9ZZZZ</name>
<dbReference type="GO" id="GO:0003677">
    <property type="term" value="F:DNA binding"/>
    <property type="evidence" value="ECO:0007669"/>
    <property type="project" value="InterPro"/>
</dbReference>
<proteinExistence type="predicted"/>
<comment type="caution">
    <text evidence="2">The sequence shown here is derived from an EMBL/GenBank/DDBJ whole genome shotgun (WGS) entry which is preliminary data.</text>
</comment>
<gene>
    <name evidence="2" type="primary">frlR_3</name>
    <name evidence="2" type="ORF">SDC9_187132</name>
</gene>
<dbReference type="Pfam" id="PF07702">
    <property type="entry name" value="UTRA"/>
    <property type="match status" value="1"/>
</dbReference>
<evidence type="ECO:0000259" key="1">
    <source>
        <dbReference type="SMART" id="SM00866"/>
    </source>
</evidence>
<dbReference type="SUPFAM" id="SSF64288">
    <property type="entry name" value="Chorismate lyase-like"/>
    <property type="match status" value="1"/>
</dbReference>
<dbReference type="InterPro" id="IPR011663">
    <property type="entry name" value="UTRA"/>
</dbReference>
<feature type="domain" description="UbiC transcription regulator-associated" evidence="1">
    <location>
        <begin position="1"/>
        <end position="125"/>
    </location>
</feature>
<dbReference type="GO" id="GO:0045892">
    <property type="term" value="P:negative regulation of DNA-templated transcription"/>
    <property type="evidence" value="ECO:0007669"/>
    <property type="project" value="TreeGrafter"/>
</dbReference>
<dbReference type="SMART" id="SM00866">
    <property type="entry name" value="UTRA"/>
    <property type="match status" value="1"/>
</dbReference>
<evidence type="ECO:0000313" key="2">
    <source>
        <dbReference type="EMBL" id="MPN39604.1"/>
    </source>
</evidence>
<dbReference type="AlphaFoldDB" id="A0A645HTX5"/>
<sequence length="133" mass="15509">MADEAEKIIFQRTEPFELFTLVRLVFDAEGPFSLDFAFFPADRYPGIMDRVDSDTSTFELARKTYGIHFKRVTKTIEFLTGDEEAEKFLGVPLTTPLVLVKKTIFDEQDRPVHFSRYYLLPQKAELSFEVRLD</sequence>
<dbReference type="PANTHER" id="PTHR44846">
    <property type="entry name" value="MANNOSYL-D-GLYCERATE TRANSPORT/METABOLISM SYSTEM REPRESSOR MNGR-RELATED"/>
    <property type="match status" value="1"/>
</dbReference>
<dbReference type="Gene3D" id="3.40.1410.10">
    <property type="entry name" value="Chorismate lyase-like"/>
    <property type="match status" value="1"/>
</dbReference>
<protein>
    <submittedName>
        <fullName evidence="2">Putative fructoselysine utilization operon transcriptional repressor</fullName>
    </submittedName>
</protein>
<dbReference type="InterPro" id="IPR028978">
    <property type="entry name" value="Chorismate_lyase_/UTRA_dom_sf"/>
</dbReference>
<dbReference type="EMBL" id="VSSQ01095513">
    <property type="protein sequence ID" value="MPN39604.1"/>
    <property type="molecule type" value="Genomic_DNA"/>
</dbReference>
<dbReference type="InterPro" id="IPR050679">
    <property type="entry name" value="Bact_HTH_transcr_reg"/>
</dbReference>
<dbReference type="PANTHER" id="PTHR44846:SF1">
    <property type="entry name" value="MANNOSYL-D-GLYCERATE TRANSPORT_METABOLISM SYSTEM REPRESSOR MNGR-RELATED"/>
    <property type="match status" value="1"/>
</dbReference>
<reference evidence="2" key="1">
    <citation type="submission" date="2019-08" db="EMBL/GenBank/DDBJ databases">
        <authorList>
            <person name="Kucharzyk K."/>
            <person name="Murdoch R.W."/>
            <person name="Higgins S."/>
            <person name="Loffler F."/>
        </authorList>
    </citation>
    <scope>NUCLEOTIDE SEQUENCE</scope>
</reference>